<dbReference type="RefSeq" id="WP_188904770.1">
    <property type="nucleotide sequence ID" value="NZ_BMOM01000024.1"/>
</dbReference>
<organism evidence="2 3">
    <name type="scientific">Deinococcus aerophilus</name>
    <dbReference type="NCBI Taxonomy" id="522488"/>
    <lineage>
        <taxon>Bacteria</taxon>
        <taxon>Thermotogati</taxon>
        <taxon>Deinococcota</taxon>
        <taxon>Deinococci</taxon>
        <taxon>Deinococcales</taxon>
        <taxon>Deinococcaceae</taxon>
        <taxon>Deinococcus</taxon>
    </lineage>
</organism>
<comment type="caution">
    <text evidence="2">The sequence shown here is derived from an EMBL/GenBank/DDBJ whole genome shotgun (WGS) entry which is preliminary data.</text>
</comment>
<proteinExistence type="predicted"/>
<keyword evidence="3" id="KW-1185">Reference proteome</keyword>
<evidence type="ECO:0000256" key="1">
    <source>
        <dbReference type="SAM" id="Coils"/>
    </source>
</evidence>
<keyword evidence="1" id="KW-0175">Coiled coil</keyword>
<gene>
    <name evidence="2" type="ORF">GCM10010841_25730</name>
</gene>
<reference evidence="3" key="1">
    <citation type="journal article" date="2019" name="Int. J. Syst. Evol. Microbiol.">
        <title>The Global Catalogue of Microorganisms (GCM) 10K type strain sequencing project: providing services to taxonomists for standard genome sequencing and annotation.</title>
        <authorList>
            <consortium name="The Broad Institute Genomics Platform"/>
            <consortium name="The Broad Institute Genome Sequencing Center for Infectious Disease"/>
            <person name="Wu L."/>
            <person name="Ma J."/>
        </authorList>
    </citation>
    <scope>NUCLEOTIDE SEQUENCE [LARGE SCALE GENOMIC DNA]</scope>
    <source>
        <strain evidence="3">JCM 15443</strain>
    </source>
</reference>
<evidence type="ECO:0000313" key="3">
    <source>
        <dbReference type="Proteomes" id="UP000661918"/>
    </source>
</evidence>
<protein>
    <submittedName>
        <fullName evidence="2">Uncharacterized protein</fullName>
    </submittedName>
</protein>
<sequence length="1175" mass="131010">MNTVVGSVIVSETGRGIPNLLVVAFDVNSTTGSTTLPQDAWLRLASTITDAEGRFRIEYETSTAAGDARARVQLLLTVSPPEETADAREPLFVAPTVRKNASASEAYYVRIPAADLEKNGIALPGEADEGIVEPPERMRQRLTARARRDLEVASVAQEAVTVRVAQARGELTAFRDEIRPALADRLSSVRPQQRGSETFVAADASVQATHGVVVDRDLKEVISPKGRRPRAVTRFALTEAQAGAVRDKLDSDLNISAADLRMALGAEQAPQAGPTYLRTDPADVVRRAPSPRETEALAALAGASPPVPALEPEDRLGNGIEPIASSDVPRFIARLVDTMTSPEEAVLAGLEPRATQGTVRQTIEELAFKPSPADTPAFYDFHNLQVAFRHVWQEAIDQGVLDIAESAYNEIVLAGGQPPRDGIIVDPVRGLRREAAALQLAARRATVSPKIATRSVPPPGGSARASQSLLASFGILDGLLTTHLSDLQPLTPIERLPDLLDELEQRMQEPYAFTTFAANRRERSVNFGVLVTYRQRWVPTMYQAGRLAKTITLAPKEVQRYTRTVKRQHKRAEREVQNHLRVRKDEMSTTARAEEEIVRKANTKTNFNLSSESSSGTDATGKAMTKTAFDREVGQTSEAVKRNFRESVVKAAQEFKDEVTVEVNSEDIENLETSDSGEISNPNDELAVTFLFYELQRRYAVSESLHRLSEVVLVAQEMPAPHEINEAWLVSHDWILRRTILDDSFLPALDYLSQHVVGDRVALAEMRTNIQQQRNLIAELQRELGVVRSRLATYRNLLERSLLQRSAKKKGHSGGLFSGIPVVGNAVDLVEDAIDAVGDFIHPDMPEVGDSRQDTLKDAMQRTADEERDLLMRVEREVTALNALTESYAKALAKNYNQRTQILRLRTHIKQNILYYMQAVWNHEPPDQRYLRLHEVSVPTFAHQGKYHFANGVVPAHAAMTAYAHRTIPGRDLDLPTKVFEAEIVPSFKRLKTRPLAQVADLDNLLGYFGNYMIFALKESNSLTRFMAEPYVLRGFEELIDPDDVGNWTLEEFADYVLKLKDRLSEPEFEHIRQQLKDQYEKLLKAPHRNGEEIIVPTGSLFIEALPATTSLLERFKTIHRAVDVKKVQAETRRAELENLRLIDRLLHGEREDPETDKKIVVEHASNITVPLDEL</sequence>
<accession>A0ABQ2GW36</accession>
<dbReference type="Proteomes" id="UP000661918">
    <property type="component" value="Unassembled WGS sequence"/>
</dbReference>
<feature type="coiled-coil region" evidence="1">
    <location>
        <begin position="857"/>
        <end position="884"/>
    </location>
</feature>
<feature type="coiled-coil region" evidence="1">
    <location>
        <begin position="763"/>
        <end position="797"/>
    </location>
</feature>
<dbReference type="EMBL" id="BMOM01000024">
    <property type="protein sequence ID" value="GGM16240.1"/>
    <property type="molecule type" value="Genomic_DNA"/>
</dbReference>
<evidence type="ECO:0000313" key="2">
    <source>
        <dbReference type="EMBL" id="GGM16240.1"/>
    </source>
</evidence>
<name>A0ABQ2GW36_9DEIO</name>